<evidence type="ECO:0000259" key="2">
    <source>
        <dbReference type="Pfam" id="PF16116"/>
    </source>
</evidence>
<dbReference type="RefSeq" id="WP_379484761.1">
    <property type="nucleotide sequence ID" value="NZ_JBHMCF010000042.1"/>
</dbReference>
<accession>A0ABV5NYX6</accession>
<feature type="domain" description="DUF4832" evidence="2">
    <location>
        <begin position="233"/>
        <end position="435"/>
    </location>
</feature>
<dbReference type="Pfam" id="PF16116">
    <property type="entry name" value="DUF4832"/>
    <property type="match status" value="1"/>
</dbReference>
<dbReference type="InterPro" id="IPR032379">
    <property type="entry name" value="DUF4874"/>
</dbReference>
<keyword evidence="1" id="KW-0732">Signal</keyword>
<evidence type="ECO:0000313" key="4">
    <source>
        <dbReference type="EMBL" id="MFB9475530.1"/>
    </source>
</evidence>
<organism evidence="4 5">
    <name type="scientific">Nonomuraea salmonea</name>
    <dbReference type="NCBI Taxonomy" id="46181"/>
    <lineage>
        <taxon>Bacteria</taxon>
        <taxon>Bacillati</taxon>
        <taxon>Actinomycetota</taxon>
        <taxon>Actinomycetes</taxon>
        <taxon>Streptosporangiales</taxon>
        <taxon>Streptosporangiaceae</taxon>
        <taxon>Nonomuraea</taxon>
    </lineage>
</organism>
<evidence type="ECO:0000313" key="5">
    <source>
        <dbReference type="Proteomes" id="UP001589568"/>
    </source>
</evidence>
<keyword evidence="5" id="KW-1185">Reference proteome</keyword>
<gene>
    <name evidence="4" type="ORF">ACFFR3_39080</name>
</gene>
<dbReference type="Pfam" id="PF16173">
    <property type="entry name" value="DUF4874"/>
    <property type="match status" value="1"/>
</dbReference>
<reference evidence="4 5" key="1">
    <citation type="submission" date="2024-09" db="EMBL/GenBank/DDBJ databases">
        <authorList>
            <person name="Sun Q."/>
            <person name="Mori K."/>
        </authorList>
    </citation>
    <scope>NUCLEOTIDE SEQUENCE [LARGE SCALE GENOMIC DNA]</scope>
    <source>
        <strain evidence="4 5">JCM 3324</strain>
    </source>
</reference>
<feature type="domain" description="DUF4874" evidence="3">
    <location>
        <begin position="44"/>
        <end position="209"/>
    </location>
</feature>
<sequence>MPKLARTLALPLLLCASLLTAPPALAAGKAATVTYAQSGADVANPERGFYHHTGDCDKNDFDADTLRSYRTNENISLVMCVFYLAEFTGRPLSQAALAQLQQQFDTVRQAGLKMILRFAYTTSEDGADAPKDRVLAHLDQLAPYLRANQDVISVMQAGFIGAWGEWYYTQNFGNAGNVTAADWANRKAVVDKLLSVLPSTRMVQLRTPKFKRTLYSTTPVTPGQAHGGSAVARIGHHNDCFLAGPDDYGTYEDAAVEYPYLSSDTAHVAMGGETCNPNPPRSDCPTAQDELARFHWSYLNADYHTGVLESWSTGGCRAAVSRSLGYRLSLVSGTYPGTATRGGRLPVRITVRNDGYAAPVNPRGLELVLRDTATSAVTRIPLSADPRKWQAGGTTTVAQTVTLPTSLPAGSYALLLGLPDPLQPSRAEYAIRLANDGTWEATTGLNRLLHTVTVR</sequence>
<feature type="signal peptide" evidence="1">
    <location>
        <begin position="1"/>
        <end position="26"/>
    </location>
</feature>
<protein>
    <submittedName>
        <fullName evidence="4">DUF4832 domain-containing protein</fullName>
    </submittedName>
</protein>
<evidence type="ECO:0000259" key="3">
    <source>
        <dbReference type="Pfam" id="PF16173"/>
    </source>
</evidence>
<dbReference type="InterPro" id="IPR032267">
    <property type="entry name" value="DUF4832"/>
</dbReference>
<comment type="caution">
    <text evidence="4">The sequence shown here is derived from an EMBL/GenBank/DDBJ whole genome shotgun (WGS) entry which is preliminary data.</text>
</comment>
<proteinExistence type="predicted"/>
<name>A0ABV5NYX6_9ACTN</name>
<feature type="chain" id="PRO_5046830131" evidence="1">
    <location>
        <begin position="27"/>
        <end position="455"/>
    </location>
</feature>
<dbReference type="Proteomes" id="UP001589568">
    <property type="component" value="Unassembled WGS sequence"/>
</dbReference>
<evidence type="ECO:0000256" key="1">
    <source>
        <dbReference type="SAM" id="SignalP"/>
    </source>
</evidence>
<dbReference type="EMBL" id="JBHMCF010000042">
    <property type="protein sequence ID" value="MFB9475530.1"/>
    <property type="molecule type" value="Genomic_DNA"/>
</dbReference>